<dbReference type="Proteomes" id="UP000184383">
    <property type="component" value="Unassembled WGS sequence"/>
</dbReference>
<evidence type="ECO:0000259" key="2">
    <source>
        <dbReference type="Pfam" id="PF00724"/>
    </source>
</evidence>
<accession>A0A1L9RPV5</accession>
<protein>
    <recommendedName>
        <fullName evidence="2">NADH:flavin oxidoreductase/NADH oxidase N-terminal domain-containing protein</fullName>
    </recommendedName>
</protein>
<dbReference type="EMBL" id="KV878211">
    <property type="protein sequence ID" value="OJJ36971.1"/>
    <property type="molecule type" value="Genomic_DNA"/>
</dbReference>
<dbReference type="AlphaFoldDB" id="A0A1L9RPV5"/>
<dbReference type="OrthoDB" id="276546at2759"/>
<dbReference type="PANTHER" id="PTHR22893">
    <property type="entry name" value="NADH OXIDOREDUCTASE-RELATED"/>
    <property type="match status" value="1"/>
</dbReference>
<dbReference type="Gene3D" id="3.20.20.70">
    <property type="entry name" value="Aldolase class I"/>
    <property type="match status" value="1"/>
</dbReference>
<dbReference type="RefSeq" id="XP_040690647.1">
    <property type="nucleotide sequence ID" value="XM_040829271.1"/>
</dbReference>
<dbReference type="InterPro" id="IPR001155">
    <property type="entry name" value="OxRdtase_FMN_N"/>
</dbReference>
<organism evidence="3 4">
    <name type="scientific">Aspergillus wentii DTO 134E9</name>
    <dbReference type="NCBI Taxonomy" id="1073089"/>
    <lineage>
        <taxon>Eukaryota</taxon>
        <taxon>Fungi</taxon>
        <taxon>Dikarya</taxon>
        <taxon>Ascomycota</taxon>
        <taxon>Pezizomycotina</taxon>
        <taxon>Eurotiomycetes</taxon>
        <taxon>Eurotiomycetidae</taxon>
        <taxon>Eurotiales</taxon>
        <taxon>Aspergillaceae</taxon>
        <taxon>Aspergillus</taxon>
        <taxon>Aspergillus subgen. Cremei</taxon>
    </lineage>
</organism>
<evidence type="ECO:0000256" key="1">
    <source>
        <dbReference type="ARBA" id="ARBA00022857"/>
    </source>
</evidence>
<evidence type="ECO:0000313" key="4">
    <source>
        <dbReference type="Proteomes" id="UP000184383"/>
    </source>
</evidence>
<dbReference type="SUPFAM" id="SSF51395">
    <property type="entry name" value="FMN-linked oxidoreductases"/>
    <property type="match status" value="1"/>
</dbReference>
<dbReference type="VEuPathDB" id="FungiDB:ASPWEDRAFT_131067"/>
<dbReference type="InterPro" id="IPR045247">
    <property type="entry name" value="Oye-like"/>
</dbReference>
<feature type="domain" description="NADH:flavin oxidoreductase/NADH oxidase N-terminal" evidence="2">
    <location>
        <begin position="3"/>
        <end position="335"/>
    </location>
</feature>
<gene>
    <name evidence="3" type="ORF">ASPWEDRAFT_131067</name>
</gene>
<name>A0A1L9RPV5_ASPWE</name>
<dbReference type="GO" id="GO:0010181">
    <property type="term" value="F:FMN binding"/>
    <property type="evidence" value="ECO:0007669"/>
    <property type="project" value="InterPro"/>
</dbReference>
<dbReference type="CDD" id="cd02933">
    <property type="entry name" value="OYE_like_FMN"/>
    <property type="match status" value="1"/>
</dbReference>
<keyword evidence="4" id="KW-1185">Reference proteome</keyword>
<dbReference type="Pfam" id="PF00724">
    <property type="entry name" value="Oxidored_FMN"/>
    <property type="match status" value="1"/>
</dbReference>
<sequence>MSKLFQPLRVGNVQLQHRIVMAPLTRLRAGDDHVPPSMSVDYYTQRASVPGTFIIAEATLISPAHGGLPNGPGLWTEDQINGWKKITDAVHEKGCGIFCQLVALGRAADPGTLAREGGYPVVSSSAVPMAEGSTVPKELSEEEIQSTIADFATAAQNAIKAGFDGVEVHGANGYLVDQFTQDNCNKRTDRWGGSIENRARFGIEVAKAIVNAIGSDRVGYRISPFSEFQAMRMAEPRPQFSYLVDELRKLKLAYLHVIESRVHNIVDVEKTEGIEFALDIWGNTSPVFVAGGFSPETAHRAVDEEYHQNEVAVVFGRHFIANPDLPFRIQNGLPLTKYDRSSFYTPKQVAGYVDYPFSPEFGK</sequence>
<reference evidence="4" key="1">
    <citation type="journal article" date="2017" name="Genome Biol.">
        <title>Comparative genomics reveals high biological diversity and specific adaptations in the industrially and medically important fungal genus Aspergillus.</title>
        <authorList>
            <person name="de Vries R.P."/>
            <person name="Riley R."/>
            <person name="Wiebenga A."/>
            <person name="Aguilar-Osorio G."/>
            <person name="Amillis S."/>
            <person name="Uchima C.A."/>
            <person name="Anderluh G."/>
            <person name="Asadollahi M."/>
            <person name="Askin M."/>
            <person name="Barry K."/>
            <person name="Battaglia E."/>
            <person name="Bayram O."/>
            <person name="Benocci T."/>
            <person name="Braus-Stromeyer S.A."/>
            <person name="Caldana C."/>
            <person name="Canovas D."/>
            <person name="Cerqueira G.C."/>
            <person name="Chen F."/>
            <person name="Chen W."/>
            <person name="Choi C."/>
            <person name="Clum A."/>
            <person name="Dos Santos R.A."/>
            <person name="Damasio A.R."/>
            <person name="Diallinas G."/>
            <person name="Emri T."/>
            <person name="Fekete E."/>
            <person name="Flipphi M."/>
            <person name="Freyberg S."/>
            <person name="Gallo A."/>
            <person name="Gournas C."/>
            <person name="Habgood R."/>
            <person name="Hainaut M."/>
            <person name="Harispe M.L."/>
            <person name="Henrissat B."/>
            <person name="Hilden K.S."/>
            <person name="Hope R."/>
            <person name="Hossain A."/>
            <person name="Karabika E."/>
            <person name="Karaffa L."/>
            <person name="Karanyi Z."/>
            <person name="Krasevec N."/>
            <person name="Kuo A."/>
            <person name="Kusch H."/>
            <person name="LaButti K."/>
            <person name="Lagendijk E.L."/>
            <person name="Lapidus A."/>
            <person name="Levasseur A."/>
            <person name="Lindquist E."/>
            <person name="Lipzen A."/>
            <person name="Logrieco A.F."/>
            <person name="MacCabe A."/>
            <person name="Maekelae M.R."/>
            <person name="Malavazi I."/>
            <person name="Melin P."/>
            <person name="Meyer V."/>
            <person name="Mielnichuk N."/>
            <person name="Miskei M."/>
            <person name="Molnar A.P."/>
            <person name="Mule G."/>
            <person name="Ngan C.Y."/>
            <person name="Orejas M."/>
            <person name="Orosz E."/>
            <person name="Ouedraogo J.P."/>
            <person name="Overkamp K.M."/>
            <person name="Park H.-S."/>
            <person name="Perrone G."/>
            <person name="Piumi F."/>
            <person name="Punt P.J."/>
            <person name="Ram A.F."/>
            <person name="Ramon A."/>
            <person name="Rauscher S."/>
            <person name="Record E."/>
            <person name="Riano-Pachon D.M."/>
            <person name="Robert V."/>
            <person name="Roehrig J."/>
            <person name="Ruller R."/>
            <person name="Salamov A."/>
            <person name="Salih N.S."/>
            <person name="Samson R.A."/>
            <person name="Sandor E."/>
            <person name="Sanguinetti M."/>
            <person name="Schuetze T."/>
            <person name="Sepcic K."/>
            <person name="Shelest E."/>
            <person name="Sherlock G."/>
            <person name="Sophianopoulou V."/>
            <person name="Squina F.M."/>
            <person name="Sun H."/>
            <person name="Susca A."/>
            <person name="Todd R.B."/>
            <person name="Tsang A."/>
            <person name="Unkles S.E."/>
            <person name="van de Wiele N."/>
            <person name="van Rossen-Uffink D."/>
            <person name="Oliveira J.V."/>
            <person name="Vesth T.C."/>
            <person name="Visser J."/>
            <person name="Yu J.-H."/>
            <person name="Zhou M."/>
            <person name="Andersen M.R."/>
            <person name="Archer D.B."/>
            <person name="Baker S.E."/>
            <person name="Benoit I."/>
            <person name="Brakhage A.A."/>
            <person name="Braus G.H."/>
            <person name="Fischer R."/>
            <person name="Frisvad J.C."/>
            <person name="Goldman G.H."/>
            <person name="Houbraken J."/>
            <person name="Oakley B."/>
            <person name="Pocsi I."/>
            <person name="Scazzocchio C."/>
            <person name="Seiboth B."/>
            <person name="vanKuyk P.A."/>
            <person name="Wortman J."/>
            <person name="Dyer P.S."/>
            <person name="Grigoriev I.V."/>
        </authorList>
    </citation>
    <scope>NUCLEOTIDE SEQUENCE [LARGE SCALE GENOMIC DNA]</scope>
    <source>
        <strain evidence="4">DTO 134E9</strain>
    </source>
</reference>
<dbReference type="PANTHER" id="PTHR22893:SF91">
    <property type="entry name" value="NADPH DEHYDROGENASE 2-RELATED"/>
    <property type="match status" value="1"/>
</dbReference>
<keyword evidence="1" id="KW-0521">NADP</keyword>
<dbReference type="InterPro" id="IPR013785">
    <property type="entry name" value="Aldolase_TIM"/>
</dbReference>
<proteinExistence type="predicted"/>
<dbReference type="GO" id="GO:0003959">
    <property type="term" value="F:NADPH dehydrogenase activity"/>
    <property type="evidence" value="ECO:0007669"/>
    <property type="project" value="TreeGrafter"/>
</dbReference>
<evidence type="ECO:0000313" key="3">
    <source>
        <dbReference type="EMBL" id="OJJ36971.1"/>
    </source>
</evidence>
<dbReference type="FunFam" id="3.20.20.70:FF:000138">
    <property type="entry name" value="NADPH dehydrogenase 1"/>
    <property type="match status" value="1"/>
</dbReference>
<dbReference type="GeneID" id="63745119"/>
<dbReference type="STRING" id="1073089.A0A1L9RPV5"/>